<evidence type="ECO:0000256" key="11">
    <source>
        <dbReference type="ARBA" id="ARBA00022801"/>
    </source>
</evidence>
<dbReference type="InterPro" id="IPR011042">
    <property type="entry name" value="6-blade_b-propeller_TolB-like"/>
</dbReference>
<dbReference type="GO" id="GO:0005737">
    <property type="term" value="C:cytoplasm"/>
    <property type="evidence" value="ECO:0007669"/>
    <property type="project" value="UniProtKB-SubCell"/>
</dbReference>
<comment type="subcellular location">
    <subcellularLocation>
        <location evidence="5">Cytoplasm</location>
    </subcellularLocation>
</comment>
<evidence type="ECO:0000313" key="18">
    <source>
        <dbReference type="Proteomes" id="UP001497497"/>
    </source>
</evidence>
<accession>A0AAV2GXC4</accession>
<evidence type="ECO:0000256" key="2">
    <source>
        <dbReference type="ARBA" id="ARBA00001913"/>
    </source>
</evidence>
<feature type="binding site" evidence="15">
    <location>
        <position position="105"/>
    </location>
    <ligand>
        <name>substrate</name>
    </ligand>
</feature>
<name>A0AAV2GXC4_LYMST</name>
<evidence type="ECO:0000256" key="15">
    <source>
        <dbReference type="PIRSR" id="PIRSR605511-2"/>
    </source>
</evidence>
<feature type="active site" description="Proton donor/acceptor" evidence="14">
    <location>
        <position position="206"/>
    </location>
</feature>
<evidence type="ECO:0000256" key="4">
    <source>
        <dbReference type="ARBA" id="ARBA00001946"/>
    </source>
</evidence>
<comment type="similarity">
    <text evidence="6">Belongs to the SMP-30/CGR1 family.</text>
</comment>
<evidence type="ECO:0000256" key="12">
    <source>
        <dbReference type="ARBA" id="ARBA00022837"/>
    </source>
</evidence>
<proteinExistence type="inferred from homology"/>
<dbReference type="EC" id="3.1.1.17" evidence="7"/>
<evidence type="ECO:0000256" key="10">
    <source>
        <dbReference type="ARBA" id="ARBA00022723"/>
    </source>
</evidence>
<evidence type="ECO:0000256" key="5">
    <source>
        <dbReference type="ARBA" id="ARBA00004496"/>
    </source>
</evidence>
<dbReference type="EMBL" id="CAXITT010000002">
    <property type="protein sequence ID" value="CAL1526095.1"/>
    <property type="molecule type" value="Genomic_DNA"/>
</dbReference>
<evidence type="ECO:0000256" key="7">
    <source>
        <dbReference type="ARBA" id="ARBA00013227"/>
    </source>
</evidence>
<comment type="cofactor">
    <cofactor evidence="15">
        <name>Zn(2+)</name>
        <dbReference type="ChEBI" id="CHEBI:29105"/>
    </cofactor>
    <text evidence="15">Binds 1 divalent metal cation per subunit.</text>
</comment>
<evidence type="ECO:0000256" key="9">
    <source>
        <dbReference type="ARBA" id="ARBA00022490"/>
    </source>
</evidence>
<keyword evidence="11" id="KW-0378">Hydrolase</keyword>
<comment type="caution">
    <text evidence="17">The sequence shown here is derived from an EMBL/GenBank/DDBJ whole genome shotgun (WGS) entry which is preliminary data.</text>
</comment>
<organism evidence="17 18">
    <name type="scientific">Lymnaea stagnalis</name>
    <name type="common">Great pond snail</name>
    <name type="synonym">Helix stagnalis</name>
    <dbReference type="NCBI Taxonomy" id="6523"/>
    <lineage>
        <taxon>Eukaryota</taxon>
        <taxon>Metazoa</taxon>
        <taxon>Spiralia</taxon>
        <taxon>Lophotrochozoa</taxon>
        <taxon>Mollusca</taxon>
        <taxon>Gastropoda</taxon>
        <taxon>Heterobranchia</taxon>
        <taxon>Euthyneura</taxon>
        <taxon>Panpulmonata</taxon>
        <taxon>Hygrophila</taxon>
        <taxon>Lymnaeoidea</taxon>
        <taxon>Lymnaeidae</taxon>
        <taxon>Lymnaea</taxon>
    </lineage>
</organism>
<sequence>MANEDYKLEVVVQNCFQSIGEAPHWEVPTQSLLCVDIFNGGILRWHRETGKIAQINVDGNIGFAIPRSQGGLIVGHNNSLATLDFETKKLGVLATVEDGTGNRFNDAKCDASGRLWAGTMGPVVATGTPQMGVGTLYSLSPDHKLASHLTELNISNGMDWSPDNTVMDYIDSMSYSVAAFDFDISSGTMSNKRVLAEFDDKSMLPDGMCTDIEGKLWVAFYRGSRVCRLDPETGKTLQTILFPATNVTSCCFGGKDLDELYVTSSVYQVSADDLKHKQPLAGSVFRVTGLGVKGKPANNFRG</sequence>
<evidence type="ECO:0000259" key="16">
    <source>
        <dbReference type="Pfam" id="PF08450"/>
    </source>
</evidence>
<dbReference type="InterPro" id="IPR005511">
    <property type="entry name" value="SMP-30"/>
</dbReference>
<dbReference type="PRINTS" id="PR01791">
    <property type="entry name" value="REGUCALCIN"/>
</dbReference>
<gene>
    <name evidence="17" type="ORF">GSLYS_00000272001</name>
</gene>
<dbReference type="AlphaFoldDB" id="A0AAV2GXC4"/>
<feature type="binding site" evidence="15">
    <location>
        <position position="206"/>
    </location>
    <ligand>
        <name>a divalent metal cation</name>
        <dbReference type="ChEBI" id="CHEBI:60240"/>
    </ligand>
</feature>
<evidence type="ECO:0000256" key="13">
    <source>
        <dbReference type="ARBA" id="ARBA00032464"/>
    </source>
</evidence>
<protein>
    <recommendedName>
        <fullName evidence="8">Regucalcin</fullName>
        <ecNumber evidence="7">3.1.1.17</ecNumber>
    </recommendedName>
    <alternativeName>
        <fullName evidence="13">Gluconolactonase</fullName>
    </alternativeName>
</protein>
<evidence type="ECO:0000313" key="17">
    <source>
        <dbReference type="EMBL" id="CAL1526095.1"/>
    </source>
</evidence>
<dbReference type="GO" id="GO:0005509">
    <property type="term" value="F:calcium ion binding"/>
    <property type="evidence" value="ECO:0007669"/>
    <property type="project" value="InterPro"/>
</dbReference>
<feature type="binding site" evidence="15">
    <location>
        <position position="156"/>
    </location>
    <ligand>
        <name>a divalent metal cation</name>
        <dbReference type="ChEBI" id="CHEBI:60240"/>
    </ligand>
</feature>
<dbReference type="Proteomes" id="UP001497497">
    <property type="component" value="Unassembled WGS sequence"/>
</dbReference>
<evidence type="ECO:0000256" key="1">
    <source>
        <dbReference type="ARBA" id="ARBA00001589"/>
    </source>
</evidence>
<dbReference type="PANTHER" id="PTHR10907:SF47">
    <property type="entry name" value="REGUCALCIN"/>
    <property type="match status" value="1"/>
</dbReference>
<evidence type="ECO:0000256" key="3">
    <source>
        <dbReference type="ARBA" id="ARBA00001936"/>
    </source>
</evidence>
<feature type="binding site" evidence="15">
    <location>
        <position position="21"/>
    </location>
    <ligand>
        <name>a divalent metal cation</name>
        <dbReference type="ChEBI" id="CHEBI:60240"/>
    </ligand>
</feature>
<dbReference type="GO" id="GO:0030234">
    <property type="term" value="F:enzyme regulator activity"/>
    <property type="evidence" value="ECO:0007669"/>
    <property type="project" value="InterPro"/>
</dbReference>
<dbReference type="Gene3D" id="2.120.10.30">
    <property type="entry name" value="TolB, C-terminal domain"/>
    <property type="match status" value="1"/>
</dbReference>
<keyword evidence="18" id="KW-1185">Reference proteome</keyword>
<keyword evidence="10 15" id="KW-0479">Metal-binding</keyword>
<comment type="cofactor">
    <cofactor evidence="3">
        <name>Mn(2+)</name>
        <dbReference type="ChEBI" id="CHEBI:29035"/>
    </cofactor>
</comment>
<dbReference type="Pfam" id="PF08450">
    <property type="entry name" value="SGL"/>
    <property type="match status" value="1"/>
</dbReference>
<keyword evidence="12" id="KW-0106">Calcium</keyword>
<dbReference type="PRINTS" id="PR01790">
    <property type="entry name" value="SMP30FAMILY"/>
</dbReference>
<reference evidence="17 18" key="1">
    <citation type="submission" date="2024-04" db="EMBL/GenBank/DDBJ databases">
        <authorList>
            <consortium name="Genoscope - CEA"/>
            <person name="William W."/>
        </authorList>
    </citation>
    <scope>NUCLEOTIDE SEQUENCE [LARGE SCALE GENOMIC DNA]</scope>
</reference>
<keyword evidence="9" id="KW-0963">Cytoplasm</keyword>
<evidence type="ECO:0000256" key="14">
    <source>
        <dbReference type="PIRSR" id="PIRSR605511-1"/>
    </source>
</evidence>
<dbReference type="InterPro" id="IPR013658">
    <property type="entry name" value="SGL"/>
</dbReference>
<dbReference type="InterPro" id="IPR008367">
    <property type="entry name" value="Regucalcin"/>
</dbReference>
<dbReference type="GO" id="GO:0019853">
    <property type="term" value="P:L-ascorbic acid biosynthetic process"/>
    <property type="evidence" value="ECO:0007669"/>
    <property type="project" value="TreeGrafter"/>
</dbReference>
<dbReference type="FunFam" id="2.120.10.30:FF:000027">
    <property type="entry name" value="Regucalcin homologue"/>
    <property type="match status" value="1"/>
</dbReference>
<feature type="binding site" evidence="15">
    <location>
        <position position="103"/>
    </location>
    <ligand>
        <name>substrate</name>
    </ligand>
</feature>
<evidence type="ECO:0000256" key="6">
    <source>
        <dbReference type="ARBA" id="ARBA00008853"/>
    </source>
</evidence>
<comment type="cofactor">
    <cofactor evidence="2">
        <name>Ca(2+)</name>
        <dbReference type="ChEBI" id="CHEBI:29108"/>
    </cofactor>
</comment>
<dbReference type="GO" id="GO:0004341">
    <property type="term" value="F:gluconolactonase activity"/>
    <property type="evidence" value="ECO:0007669"/>
    <property type="project" value="UniProtKB-EC"/>
</dbReference>
<keyword evidence="15" id="KW-0862">Zinc</keyword>
<dbReference type="PANTHER" id="PTHR10907">
    <property type="entry name" value="REGUCALCIN"/>
    <property type="match status" value="1"/>
</dbReference>
<dbReference type="SUPFAM" id="SSF63829">
    <property type="entry name" value="Calcium-dependent phosphotriesterase"/>
    <property type="match status" value="1"/>
</dbReference>
<feature type="domain" description="SMP-30/Gluconolactonase/LRE-like region" evidence="16">
    <location>
        <begin position="19"/>
        <end position="265"/>
    </location>
</feature>
<evidence type="ECO:0000256" key="8">
    <source>
        <dbReference type="ARBA" id="ARBA00016808"/>
    </source>
</evidence>
<comment type="catalytic activity">
    <reaction evidence="1">
        <text>D-glucono-1,5-lactone + H2O = D-gluconate + H(+)</text>
        <dbReference type="Rhea" id="RHEA:10440"/>
        <dbReference type="ChEBI" id="CHEBI:15377"/>
        <dbReference type="ChEBI" id="CHEBI:15378"/>
        <dbReference type="ChEBI" id="CHEBI:16217"/>
        <dbReference type="ChEBI" id="CHEBI:18391"/>
        <dbReference type="EC" id="3.1.1.17"/>
    </reaction>
</comment>
<comment type="cofactor">
    <cofactor evidence="4">
        <name>Mg(2+)</name>
        <dbReference type="ChEBI" id="CHEBI:18420"/>
    </cofactor>
</comment>